<dbReference type="InterPro" id="IPR013766">
    <property type="entry name" value="Thioredoxin_domain"/>
</dbReference>
<dbReference type="NCBIfam" id="TIGR02740">
    <property type="entry name" value="TraF-like"/>
    <property type="match status" value="1"/>
</dbReference>
<geneLocation type="plasmid" evidence="1">
    <name>pVPS92-VEB</name>
</geneLocation>
<dbReference type="EMBL" id="KU356480">
    <property type="protein sequence ID" value="ANS55548.1"/>
    <property type="molecule type" value="Genomic_DNA"/>
</dbReference>
<dbReference type="InterPro" id="IPR036249">
    <property type="entry name" value="Thioredoxin-like_sf"/>
</dbReference>
<sequence>MKKHILSLAVAVCLTTAYTSNAFASSDTSDTFYNRKSEGWFWYEPETEPEQEIKVEPKKEPVKAPETKQEAEPKKEATDNNEVVVNVAWLRENLPKLRDSAIDNPTYENVRRYFYAQRIMMDKSSKFASVAQQVSKFEVPLDETLRRPENQVALYDQKVAAKQNRSDLIKQLADKVGFFFFFSSTCTYCMKEAPMLQRLQAETGIDILAISLDGRPLPNNEFPDYVTDPGTLKQKLQVMVTPTIYLVTKDGSEFHNLAVGLTAPEELMRRTIMLASKEGWITGEQYDATQDVREILLDDATKSQLTVDPEKVFSDPDYLANKLRAKFQNQYDQTKNIQSINQDVTP</sequence>
<dbReference type="Gene3D" id="3.40.30.10">
    <property type="entry name" value="Glutaredoxin"/>
    <property type="match status" value="1"/>
</dbReference>
<dbReference type="RefSeq" id="WP_144231943.1">
    <property type="nucleotide sequence ID" value="NZ_JAESOU010000012.1"/>
</dbReference>
<accession>A0A1B1LR61</accession>
<keyword evidence="1" id="KW-0614">Plasmid</keyword>
<dbReference type="SUPFAM" id="SSF52833">
    <property type="entry name" value="Thioredoxin-like"/>
    <property type="match status" value="1"/>
</dbReference>
<evidence type="ECO:0000313" key="1">
    <source>
        <dbReference type="EMBL" id="ANS55548.1"/>
    </source>
</evidence>
<dbReference type="PROSITE" id="PS51352">
    <property type="entry name" value="THIOREDOXIN_2"/>
    <property type="match status" value="1"/>
</dbReference>
<reference evidence="1" key="1">
    <citation type="journal article" date="2016" name="Antimicrob. Agents Chemother.">
        <title>Genetic Characterization of a blaVEB-2-carrying plasmid in Vibrio parahaemolyticus.</title>
        <authorList>
            <person name="Li R."/>
            <person name="Ye L."/>
            <person name="Zheng Z."/>
            <person name="Chan E.W."/>
            <person name="Chen S."/>
        </authorList>
    </citation>
    <scope>NUCLEOTIDE SEQUENCE</scope>
    <source>
        <strain evidence="1">VPS92</strain>
        <plasmid evidence="1">pVPS92-VEB</plasmid>
    </source>
</reference>
<proteinExistence type="predicted"/>
<protein>
    <submittedName>
        <fullName evidence="1">Uncharacterized protein</fullName>
    </submittedName>
</protein>
<dbReference type="AlphaFoldDB" id="A0A1B1LR61"/>
<dbReference type="InterPro" id="IPR014111">
    <property type="entry name" value="T4SS_TraF-like"/>
</dbReference>
<organism evidence="1">
    <name type="scientific">Vibrio parahaemolyticus</name>
    <dbReference type="NCBI Taxonomy" id="670"/>
    <lineage>
        <taxon>Bacteria</taxon>
        <taxon>Pseudomonadati</taxon>
        <taxon>Pseudomonadota</taxon>
        <taxon>Gammaproteobacteria</taxon>
        <taxon>Vibrionales</taxon>
        <taxon>Vibrionaceae</taxon>
        <taxon>Vibrio</taxon>
    </lineage>
</organism>
<name>A0A1B1LR61_VIBPH</name>
<dbReference type="Pfam" id="PF13728">
    <property type="entry name" value="TraF"/>
    <property type="match status" value="1"/>
</dbReference>
<dbReference type="InterPro" id="IPR039555">
    <property type="entry name" value="TraF/TrbB"/>
</dbReference>